<accession>A0A1M6HB86</accession>
<keyword evidence="1" id="KW-0732">Signal</keyword>
<gene>
    <name evidence="2" type="ORF">SAMN05216261_3110</name>
</gene>
<dbReference type="RefSeq" id="WP_143148162.1">
    <property type="nucleotide sequence ID" value="NZ_ALIH01000023.1"/>
</dbReference>
<reference evidence="2 3" key="1">
    <citation type="submission" date="2016-11" db="EMBL/GenBank/DDBJ databases">
        <authorList>
            <person name="Jaros S."/>
            <person name="Januszkiewicz K."/>
            <person name="Wedrychowicz H."/>
        </authorList>
    </citation>
    <scope>NUCLEOTIDE SEQUENCE [LARGE SCALE GENOMIC DNA]</scope>
    <source>
        <strain evidence="2 3">CGMCC 1.12213</strain>
    </source>
</reference>
<evidence type="ECO:0000313" key="2">
    <source>
        <dbReference type="EMBL" id="SHJ19481.1"/>
    </source>
</evidence>
<organism evidence="2 3">
    <name type="scientific">Algibacter luteus</name>
    <dbReference type="NCBI Taxonomy" id="1178825"/>
    <lineage>
        <taxon>Bacteria</taxon>
        <taxon>Pseudomonadati</taxon>
        <taxon>Bacteroidota</taxon>
        <taxon>Flavobacteriia</taxon>
        <taxon>Flavobacteriales</taxon>
        <taxon>Flavobacteriaceae</taxon>
        <taxon>Algibacter</taxon>
    </lineage>
</organism>
<name>A0A1M6HB86_9FLAO</name>
<feature type="signal peptide" evidence="1">
    <location>
        <begin position="1"/>
        <end position="24"/>
    </location>
</feature>
<dbReference type="OrthoDB" id="1445001at2"/>
<sequence>MKNKSNLKLITFVLTCCICIVVNAQKQNSNNDFTVNVVKSSNESNFEKEHIHVLELKNNSKQLSEYVITMVTNNCSNQKQYDAYNIKSTNKEFTNINTKMFLNDLKGKELTSEVVQVKPNQSIKLYLKTQQNSKAVLDSWNCTKIQATKLSKNQAKGSNSEMSESVMIKTIVRNPNNKGH</sequence>
<evidence type="ECO:0000313" key="3">
    <source>
        <dbReference type="Proteomes" id="UP000184396"/>
    </source>
</evidence>
<dbReference type="AlphaFoldDB" id="A0A1M6HB86"/>
<protein>
    <submittedName>
        <fullName evidence="2">Uncharacterized protein</fullName>
    </submittedName>
</protein>
<dbReference type="EMBL" id="FQYK01000014">
    <property type="protein sequence ID" value="SHJ19481.1"/>
    <property type="molecule type" value="Genomic_DNA"/>
</dbReference>
<feature type="chain" id="PRO_5012477677" evidence="1">
    <location>
        <begin position="25"/>
        <end position="180"/>
    </location>
</feature>
<keyword evidence="3" id="KW-1185">Reference proteome</keyword>
<evidence type="ECO:0000256" key="1">
    <source>
        <dbReference type="SAM" id="SignalP"/>
    </source>
</evidence>
<dbReference type="Proteomes" id="UP000184396">
    <property type="component" value="Unassembled WGS sequence"/>
</dbReference>
<proteinExistence type="predicted"/>